<name>A0ABR6HKZ0_9RHOB</name>
<evidence type="ECO:0000256" key="3">
    <source>
        <dbReference type="ARBA" id="ARBA00023002"/>
    </source>
</evidence>
<proteinExistence type="predicted"/>
<keyword evidence="1" id="KW-0285">Flavoprotein</keyword>
<keyword evidence="2" id="KW-0288">FMN</keyword>
<dbReference type="Proteomes" id="UP000576152">
    <property type="component" value="Unassembled WGS sequence"/>
</dbReference>
<dbReference type="Pfam" id="PF00881">
    <property type="entry name" value="Nitroreductase"/>
    <property type="match status" value="1"/>
</dbReference>
<dbReference type="InterPro" id="IPR050627">
    <property type="entry name" value="Nitroreductase/BluB"/>
</dbReference>
<accession>A0ABR6HKZ0</accession>
<keyword evidence="6" id="KW-1185">Reference proteome</keyword>
<comment type="caution">
    <text evidence="5">The sequence shown here is derived from an EMBL/GenBank/DDBJ whole genome shotgun (WGS) entry which is preliminary data.</text>
</comment>
<dbReference type="EMBL" id="JACIBX010000002">
    <property type="protein sequence ID" value="MBB3711217.1"/>
    <property type="molecule type" value="Genomic_DNA"/>
</dbReference>
<gene>
    <name evidence="5" type="ORF">FHS00_000779</name>
</gene>
<evidence type="ECO:0000256" key="1">
    <source>
        <dbReference type="ARBA" id="ARBA00022630"/>
    </source>
</evidence>
<evidence type="ECO:0000313" key="6">
    <source>
        <dbReference type="Proteomes" id="UP000576152"/>
    </source>
</evidence>
<dbReference type="Gene3D" id="3.40.109.10">
    <property type="entry name" value="NADH Oxidase"/>
    <property type="match status" value="1"/>
</dbReference>
<feature type="domain" description="Nitroreductase" evidence="4">
    <location>
        <begin position="36"/>
        <end position="204"/>
    </location>
</feature>
<dbReference type="SUPFAM" id="SSF55469">
    <property type="entry name" value="FMN-dependent nitroreductase-like"/>
    <property type="match status" value="1"/>
</dbReference>
<evidence type="ECO:0000259" key="4">
    <source>
        <dbReference type="Pfam" id="PF00881"/>
    </source>
</evidence>
<reference evidence="5 6" key="1">
    <citation type="submission" date="2020-08" db="EMBL/GenBank/DDBJ databases">
        <title>Genomic Encyclopedia of Type Strains, Phase III (KMG-III): the genomes of soil and plant-associated and newly described type strains.</title>
        <authorList>
            <person name="Whitman W."/>
        </authorList>
    </citation>
    <scope>NUCLEOTIDE SEQUENCE [LARGE SCALE GENOMIC DNA]</scope>
    <source>
        <strain evidence="5 6">CECT 8572</strain>
    </source>
</reference>
<dbReference type="InterPro" id="IPR029479">
    <property type="entry name" value="Nitroreductase"/>
</dbReference>
<evidence type="ECO:0000256" key="2">
    <source>
        <dbReference type="ARBA" id="ARBA00022643"/>
    </source>
</evidence>
<dbReference type="PANTHER" id="PTHR23026">
    <property type="entry name" value="NADPH NITROREDUCTASE"/>
    <property type="match status" value="1"/>
</dbReference>
<dbReference type="RefSeq" id="WP_183470070.1">
    <property type="nucleotide sequence ID" value="NZ_JACIBX010000002.1"/>
</dbReference>
<evidence type="ECO:0000313" key="5">
    <source>
        <dbReference type="EMBL" id="MBB3711217.1"/>
    </source>
</evidence>
<dbReference type="InterPro" id="IPR000415">
    <property type="entry name" value="Nitroreductase-like"/>
</dbReference>
<keyword evidence="3" id="KW-0560">Oxidoreductase</keyword>
<sequence length="235" mass="25225">MSIETTGYRATPLPQRPEMTDEAILAAARAHFDAMATRHTIREFSDRPVPRAVIEAAIATAGRAPSGANQQPWHFVAISDPGLKAQIRAAAEEEERAFYEGGAPDEWIAALEPIGTGASKPHLDVAPWLIVVFAQRWGTKPDGTRYKHYYVPESVGLATGFLIGALHLSGLSALTHTPSPMKFLTDLCDRPASEKPVMILAVGHPAEGATVPAAAMIKKPLEEILTVISADTETT</sequence>
<dbReference type="PANTHER" id="PTHR23026:SF90">
    <property type="entry name" value="IODOTYROSINE DEIODINASE 1"/>
    <property type="match status" value="1"/>
</dbReference>
<organism evidence="5 6">
    <name type="scientific">Limimaricola variabilis</name>
    <dbReference type="NCBI Taxonomy" id="1492771"/>
    <lineage>
        <taxon>Bacteria</taxon>
        <taxon>Pseudomonadati</taxon>
        <taxon>Pseudomonadota</taxon>
        <taxon>Alphaproteobacteria</taxon>
        <taxon>Rhodobacterales</taxon>
        <taxon>Paracoccaceae</taxon>
        <taxon>Limimaricola</taxon>
    </lineage>
</organism>
<dbReference type="CDD" id="cd02144">
    <property type="entry name" value="iodotyrosine_dehalogenase"/>
    <property type="match status" value="1"/>
</dbReference>
<protein>
    <submittedName>
        <fullName evidence="5">Nitroreductase</fullName>
    </submittedName>
</protein>